<gene>
    <name evidence="1" type="ORF">S01H1_02561</name>
</gene>
<dbReference type="EMBL" id="BARS01001258">
    <property type="protein sequence ID" value="GAF69356.1"/>
    <property type="molecule type" value="Genomic_DNA"/>
</dbReference>
<organism evidence="1">
    <name type="scientific">marine sediment metagenome</name>
    <dbReference type="NCBI Taxonomy" id="412755"/>
    <lineage>
        <taxon>unclassified sequences</taxon>
        <taxon>metagenomes</taxon>
        <taxon>ecological metagenomes</taxon>
    </lineage>
</organism>
<dbReference type="AlphaFoldDB" id="X0S280"/>
<reference evidence="1" key="1">
    <citation type="journal article" date="2014" name="Front. Microbiol.">
        <title>High frequency of phylogenetically diverse reductive dehalogenase-homologous genes in deep subseafloor sedimentary metagenomes.</title>
        <authorList>
            <person name="Kawai M."/>
            <person name="Futagami T."/>
            <person name="Toyoda A."/>
            <person name="Takaki Y."/>
            <person name="Nishi S."/>
            <person name="Hori S."/>
            <person name="Arai W."/>
            <person name="Tsubouchi T."/>
            <person name="Morono Y."/>
            <person name="Uchiyama I."/>
            <person name="Ito T."/>
            <person name="Fujiyama A."/>
            <person name="Inagaki F."/>
            <person name="Takami H."/>
        </authorList>
    </citation>
    <scope>NUCLEOTIDE SEQUENCE</scope>
    <source>
        <strain evidence="1">Expedition CK06-06</strain>
    </source>
</reference>
<name>X0S280_9ZZZZ</name>
<feature type="non-terminal residue" evidence="1">
    <location>
        <position position="132"/>
    </location>
</feature>
<proteinExistence type="predicted"/>
<evidence type="ECO:0000313" key="1">
    <source>
        <dbReference type="EMBL" id="GAF69356.1"/>
    </source>
</evidence>
<sequence>MAVEYSVEICKELEERIHRAQLYRPMRISRYDAGTELTYQVSGFAQEAEAKVHLVVERFVGGGFAGQVYYVKIAGIEGTVEGLEEGRAYAMKILIPPSGFSRLFRNVLYWVGFQGAFQLQVNPAAAKAGALW</sequence>
<protein>
    <submittedName>
        <fullName evidence="1">Uncharacterized protein</fullName>
    </submittedName>
</protein>
<accession>X0S280</accession>
<comment type="caution">
    <text evidence="1">The sequence shown here is derived from an EMBL/GenBank/DDBJ whole genome shotgun (WGS) entry which is preliminary data.</text>
</comment>